<dbReference type="Proteomes" id="UP000297972">
    <property type="component" value="Unassembled WGS sequence"/>
</dbReference>
<dbReference type="PANTHER" id="PTHR33362">
    <property type="entry name" value="SIALIC ACID TRAP TRANSPORTER PERMEASE PROTEIN SIAT-RELATED"/>
    <property type="match status" value="1"/>
</dbReference>
<feature type="transmembrane region" description="Helical" evidence="7">
    <location>
        <begin position="94"/>
        <end position="116"/>
    </location>
</feature>
<feature type="transmembrane region" description="Helical" evidence="7">
    <location>
        <begin position="242"/>
        <end position="261"/>
    </location>
</feature>
<evidence type="ECO:0000256" key="1">
    <source>
        <dbReference type="ARBA" id="ARBA00004429"/>
    </source>
</evidence>
<dbReference type="RefSeq" id="WP_135815866.1">
    <property type="nucleotide sequence ID" value="NZ_SRPG01000001.1"/>
</dbReference>
<keyword evidence="6 7" id="KW-0472">Membrane</keyword>
<evidence type="ECO:0000259" key="8">
    <source>
        <dbReference type="Pfam" id="PF06808"/>
    </source>
</evidence>
<keyword evidence="3 7" id="KW-0997">Cell inner membrane</keyword>
<evidence type="ECO:0000256" key="2">
    <source>
        <dbReference type="ARBA" id="ARBA00022475"/>
    </source>
</evidence>
<feature type="transmembrane region" description="Helical" evidence="7">
    <location>
        <begin position="357"/>
        <end position="386"/>
    </location>
</feature>
<keyword evidence="2" id="KW-1003">Cell membrane</keyword>
<proteinExistence type="inferred from homology"/>
<evidence type="ECO:0000313" key="10">
    <source>
        <dbReference type="Proteomes" id="UP000297972"/>
    </source>
</evidence>
<feature type="transmembrane region" description="Helical" evidence="7">
    <location>
        <begin position="170"/>
        <end position="193"/>
    </location>
</feature>
<feature type="transmembrane region" description="Helical" evidence="7">
    <location>
        <begin position="47"/>
        <end position="67"/>
    </location>
</feature>
<dbReference type="InterPro" id="IPR004681">
    <property type="entry name" value="TRAP_DctM"/>
</dbReference>
<evidence type="ECO:0000256" key="6">
    <source>
        <dbReference type="ARBA" id="ARBA00023136"/>
    </source>
</evidence>
<feature type="transmembrane region" description="Helical" evidence="7">
    <location>
        <begin position="315"/>
        <end position="345"/>
    </location>
</feature>
<reference evidence="9 10" key="1">
    <citation type="submission" date="2019-03" db="EMBL/GenBank/DDBJ databases">
        <authorList>
            <person name="Li J."/>
        </authorList>
    </citation>
    <scope>NUCLEOTIDE SEQUENCE [LARGE SCALE GENOMIC DNA]</scope>
    <source>
        <strain evidence="9 10">3058</strain>
    </source>
</reference>
<dbReference type="PANTHER" id="PTHR33362:SF5">
    <property type="entry name" value="C4-DICARBOXYLATE TRAP TRANSPORTER LARGE PERMEASE PROTEIN DCTM"/>
    <property type="match status" value="1"/>
</dbReference>
<gene>
    <name evidence="9" type="ORF">E4L95_00155</name>
</gene>
<dbReference type="PIRSF" id="PIRSF006066">
    <property type="entry name" value="HI0050"/>
    <property type="match status" value="1"/>
</dbReference>
<feature type="transmembrane region" description="Helical" evidence="7">
    <location>
        <begin position="6"/>
        <end position="35"/>
    </location>
</feature>
<dbReference type="OrthoDB" id="9790209at2"/>
<dbReference type="InterPro" id="IPR010656">
    <property type="entry name" value="DctM"/>
</dbReference>
<comment type="function">
    <text evidence="7">Part of the tripartite ATP-independent periplasmic (TRAP) transport system.</text>
</comment>
<dbReference type="NCBIfam" id="TIGR00786">
    <property type="entry name" value="dctM"/>
    <property type="match status" value="1"/>
</dbReference>
<comment type="subunit">
    <text evidence="7">The complex comprises the extracytoplasmic solute receptor protein and the two transmembrane proteins.</text>
</comment>
<evidence type="ECO:0000313" key="9">
    <source>
        <dbReference type="EMBL" id="TGN68744.1"/>
    </source>
</evidence>
<keyword evidence="4 7" id="KW-0812">Transmembrane</keyword>
<dbReference type="EMBL" id="SRPG01000001">
    <property type="protein sequence ID" value="TGN68744.1"/>
    <property type="molecule type" value="Genomic_DNA"/>
</dbReference>
<dbReference type="AlphaFoldDB" id="A0A4Z1CT84"/>
<feature type="transmembrane region" description="Helical" evidence="7">
    <location>
        <begin position="398"/>
        <end position="422"/>
    </location>
</feature>
<keyword evidence="10" id="KW-1185">Reference proteome</keyword>
<accession>A0A4Z1CT84</accession>
<evidence type="ECO:0000256" key="7">
    <source>
        <dbReference type="RuleBase" id="RU369079"/>
    </source>
</evidence>
<evidence type="ECO:0000256" key="5">
    <source>
        <dbReference type="ARBA" id="ARBA00022989"/>
    </source>
</evidence>
<evidence type="ECO:0000256" key="3">
    <source>
        <dbReference type="ARBA" id="ARBA00022519"/>
    </source>
</evidence>
<dbReference type="Pfam" id="PF06808">
    <property type="entry name" value="DctM"/>
    <property type="match status" value="1"/>
</dbReference>
<dbReference type="GO" id="GO:0022857">
    <property type="term" value="F:transmembrane transporter activity"/>
    <property type="evidence" value="ECO:0007669"/>
    <property type="project" value="UniProtKB-UniRule"/>
</dbReference>
<dbReference type="GO" id="GO:0005886">
    <property type="term" value="C:plasma membrane"/>
    <property type="evidence" value="ECO:0007669"/>
    <property type="project" value="UniProtKB-SubCell"/>
</dbReference>
<name>A0A4Z1CT84_9RHOB</name>
<sequence length="430" mass="45577">MDPFTMTLVVICGLALLGLPIGLSMISGSVVYMAMRGQDMGLVAERLLNSMFTGYVILAVPLFILAAELMNVGSMTDRLLRFCNALVGRFRGGLAYVNVVQSIIFSGMSGSAFADAAGSGRVISNMMTRNGRYSRSFAGALTASSAVIGPIVPPSIPMVLYALISNASIGYLFLAGILPGLLMGLMLMIVVFFTARRDNFPVEEPVPLRELPGVTARALPALMMPVVLLGGIYSGAMTPTEAAAVAAAYALLVSALLYRSVSLRQLYHSLVGGARSSVAIGMLIAGALVFNYVVTAENIPEALRVALSGYDLTPLQFLLLVNVVLLVLGCLLEGTAIILVIVPVFIPTANALGVDLVHFGVVVVVNVMIGLITPPYGLLIFIMQSITRAPLRALIRDLIPFIVALLIALAILTLFPDLVLWLPRRFGYAG</sequence>
<feature type="transmembrane region" description="Helical" evidence="7">
    <location>
        <begin position="214"/>
        <end position="236"/>
    </location>
</feature>
<protein>
    <recommendedName>
        <fullName evidence="7">TRAP transporter large permease protein</fullName>
    </recommendedName>
</protein>
<feature type="transmembrane region" description="Helical" evidence="7">
    <location>
        <begin position="273"/>
        <end position="295"/>
    </location>
</feature>
<feature type="domain" description="TRAP C4-dicarboxylate transport system permease DctM subunit" evidence="8">
    <location>
        <begin position="8"/>
        <end position="417"/>
    </location>
</feature>
<organism evidence="9 10">
    <name type="scientific">Paracoccus liaowanqingii</name>
    <dbReference type="NCBI Taxonomy" id="2560053"/>
    <lineage>
        <taxon>Bacteria</taxon>
        <taxon>Pseudomonadati</taxon>
        <taxon>Pseudomonadota</taxon>
        <taxon>Alphaproteobacteria</taxon>
        <taxon>Rhodobacterales</taxon>
        <taxon>Paracoccaceae</taxon>
        <taxon>Paracoccus</taxon>
    </lineage>
</organism>
<comment type="similarity">
    <text evidence="7">Belongs to the TRAP transporter large permease family.</text>
</comment>
<comment type="subcellular location">
    <subcellularLocation>
        <location evidence="1 7">Cell inner membrane</location>
        <topology evidence="1 7">Multi-pass membrane protein</topology>
    </subcellularLocation>
</comment>
<keyword evidence="5 7" id="KW-1133">Transmembrane helix</keyword>
<keyword evidence="7" id="KW-0813">Transport</keyword>
<evidence type="ECO:0000256" key="4">
    <source>
        <dbReference type="ARBA" id="ARBA00022692"/>
    </source>
</evidence>
<feature type="transmembrane region" description="Helical" evidence="7">
    <location>
        <begin position="137"/>
        <end position="164"/>
    </location>
</feature>
<comment type="caution">
    <text evidence="9">The sequence shown here is derived from an EMBL/GenBank/DDBJ whole genome shotgun (WGS) entry which is preliminary data.</text>
</comment>